<dbReference type="InterPro" id="IPR007700">
    <property type="entry name" value="DUF668"/>
</dbReference>
<dbReference type="Pfam" id="PF11961">
    <property type="entry name" value="DUF3475"/>
    <property type="match status" value="1"/>
</dbReference>
<dbReference type="EMBL" id="LSRQ01000069">
    <property type="protein sequence ID" value="OAY85646.1"/>
    <property type="molecule type" value="Genomic_DNA"/>
</dbReference>
<dbReference type="PANTHER" id="PTHR31371">
    <property type="entry name" value="BNAC09G50660D PROTEIN"/>
    <property type="match status" value="1"/>
</dbReference>
<feature type="region of interest" description="Disordered" evidence="1">
    <location>
        <begin position="247"/>
        <end position="266"/>
    </location>
</feature>
<comment type="caution">
    <text evidence="4">The sequence shown here is derived from an EMBL/GenBank/DDBJ whole genome shotgun (WGS) entry which is preliminary data.</text>
</comment>
<accession>A0A199W8T2</accession>
<evidence type="ECO:0000256" key="1">
    <source>
        <dbReference type="SAM" id="MobiDB-lite"/>
    </source>
</evidence>
<dbReference type="PANTHER" id="PTHR31371:SF24">
    <property type="entry name" value="AVR9_CF-9 RAPIDLY ELICITED PROTEIN 137"/>
    <property type="match status" value="1"/>
</dbReference>
<dbReference type="AlphaFoldDB" id="A0A199W8T2"/>
<evidence type="ECO:0000259" key="3">
    <source>
        <dbReference type="Pfam" id="PF11961"/>
    </source>
</evidence>
<gene>
    <name evidence="4" type="ORF">ACMD2_14474</name>
</gene>
<evidence type="ECO:0000259" key="2">
    <source>
        <dbReference type="Pfam" id="PF05003"/>
    </source>
</evidence>
<sequence length="466" mass="52296">MVVPKYLLSILQARLGPDPNLPVLGILAFEAASAMSRLVSLSNFLSGPEILRLRSDTMRSDGVAFLVSTNQSFLLRLACAELVADLDRAASAAARLGFRSRDPFLSRFDRIYADAKEGNFDCIDWIGIEKKAGTRVKKMERRVAATARLHAEMDVLNQLEASERRMEQWMQHSRPTAVQKPDPAVDTLRKKLKEQRQRVRRLVDESLWIETVDKAADLMAKSVLSILARISTVFGHVVPSLPRITANRGRSYSPKAKHSSGPLERSTPISAAVRHSAPLFVHKEVTLKPFEDLSRVLEAPSKTVGGSGMALLYANVIVSAEKLLSTKSANGPSDEEEINATRDELYKMLPERIRATTNAKLREYVKREAATAGGVDGAEAERWKRRVESTLKWLGPVAHDTVRWQQERQMDRQQRFSTRPRAVMLQTLHFADRDKAEAAVVELLVGLSRICWCDERPRELPRPAEF</sequence>
<reference evidence="4 5" key="1">
    <citation type="journal article" date="2016" name="DNA Res.">
        <title>The draft genome of MD-2 pineapple using hybrid error correction of long reads.</title>
        <authorList>
            <person name="Redwan R.M."/>
            <person name="Saidin A."/>
            <person name="Kumar S.V."/>
        </authorList>
    </citation>
    <scope>NUCLEOTIDE SEQUENCE [LARGE SCALE GENOMIC DNA]</scope>
    <source>
        <strain evidence="5">cv. MD2</strain>
        <tissue evidence="4">Leaf</tissue>
    </source>
</reference>
<proteinExistence type="predicted"/>
<name>A0A199W8T2_ANACO</name>
<dbReference type="Proteomes" id="UP000092600">
    <property type="component" value="Unassembled WGS sequence"/>
</dbReference>
<dbReference type="InterPro" id="IPR021864">
    <property type="entry name" value="DUF3475"/>
</dbReference>
<evidence type="ECO:0000313" key="5">
    <source>
        <dbReference type="Proteomes" id="UP000092600"/>
    </source>
</evidence>
<organism evidence="4 5">
    <name type="scientific">Ananas comosus</name>
    <name type="common">Pineapple</name>
    <name type="synonym">Ananas ananas</name>
    <dbReference type="NCBI Taxonomy" id="4615"/>
    <lineage>
        <taxon>Eukaryota</taxon>
        <taxon>Viridiplantae</taxon>
        <taxon>Streptophyta</taxon>
        <taxon>Embryophyta</taxon>
        <taxon>Tracheophyta</taxon>
        <taxon>Spermatophyta</taxon>
        <taxon>Magnoliopsida</taxon>
        <taxon>Liliopsida</taxon>
        <taxon>Poales</taxon>
        <taxon>Bromeliaceae</taxon>
        <taxon>Bromelioideae</taxon>
        <taxon>Ananas</taxon>
    </lineage>
</organism>
<feature type="domain" description="DUF668" evidence="2">
    <location>
        <begin position="303"/>
        <end position="403"/>
    </location>
</feature>
<feature type="domain" description="DUF3475" evidence="3">
    <location>
        <begin position="26"/>
        <end position="82"/>
    </location>
</feature>
<dbReference type="GO" id="GO:0045927">
    <property type="term" value="P:positive regulation of growth"/>
    <property type="evidence" value="ECO:0007669"/>
    <property type="project" value="InterPro"/>
</dbReference>
<protein>
    <recommendedName>
        <fullName evidence="6">DUF3475 domain-containing protein</fullName>
    </recommendedName>
</protein>
<dbReference type="STRING" id="4615.A0A199W8T2"/>
<evidence type="ECO:0008006" key="6">
    <source>
        <dbReference type="Google" id="ProtNLM"/>
    </source>
</evidence>
<dbReference type="Pfam" id="PF05003">
    <property type="entry name" value="DUF668"/>
    <property type="match status" value="1"/>
</dbReference>
<evidence type="ECO:0000313" key="4">
    <source>
        <dbReference type="EMBL" id="OAY85646.1"/>
    </source>
</evidence>